<dbReference type="PANTHER" id="PTHR43309">
    <property type="entry name" value="5-OXOPROLINASE SUBUNIT C"/>
    <property type="match status" value="1"/>
</dbReference>
<dbReference type="AlphaFoldDB" id="A0A3D9IQD5"/>
<dbReference type="InterPro" id="IPR029000">
    <property type="entry name" value="Cyclophilin-like_dom_sf"/>
</dbReference>
<dbReference type="Gene3D" id="2.40.100.10">
    <property type="entry name" value="Cyclophilin-like"/>
    <property type="match status" value="2"/>
</dbReference>
<organism evidence="6 7">
    <name type="scientific">Cohnella lupini</name>
    <dbReference type="NCBI Taxonomy" id="1294267"/>
    <lineage>
        <taxon>Bacteria</taxon>
        <taxon>Bacillati</taxon>
        <taxon>Bacillota</taxon>
        <taxon>Bacilli</taxon>
        <taxon>Bacillales</taxon>
        <taxon>Paenibacillaceae</taxon>
        <taxon>Cohnella</taxon>
    </lineage>
</organism>
<dbReference type="InterPro" id="IPR052708">
    <property type="entry name" value="PxpC"/>
</dbReference>
<evidence type="ECO:0000256" key="2">
    <source>
        <dbReference type="ARBA" id="ARBA00022801"/>
    </source>
</evidence>
<evidence type="ECO:0000259" key="5">
    <source>
        <dbReference type="SMART" id="SM00797"/>
    </source>
</evidence>
<dbReference type="Pfam" id="PF02682">
    <property type="entry name" value="CT_C_D"/>
    <property type="match status" value="1"/>
</dbReference>
<keyword evidence="7" id="KW-1185">Reference proteome</keyword>
<name>A0A3D9IQD5_9BACL</name>
<protein>
    <submittedName>
        <fullName evidence="6">KipI family sensor histidine kinase inhibitor</fullName>
    </submittedName>
</protein>
<dbReference type="NCBIfam" id="TIGR00724">
    <property type="entry name" value="urea_amlyse_rel"/>
    <property type="match status" value="1"/>
</dbReference>
<dbReference type="GO" id="GO:0005524">
    <property type="term" value="F:ATP binding"/>
    <property type="evidence" value="ECO:0007669"/>
    <property type="project" value="UniProtKB-KW"/>
</dbReference>
<dbReference type="NCBIfam" id="TIGR00370">
    <property type="entry name" value="5-oxoprolinase subunit PxpB"/>
    <property type="match status" value="1"/>
</dbReference>
<dbReference type="InterPro" id="IPR003778">
    <property type="entry name" value="CT_A_B"/>
</dbReference>
<dbReference type="SMART" id="SM00796">
    <property type="entry name" value="AHS1"/>
    <property type="match status" value="1"/>
</dbReference>
<evidence type="ECO:0000313" key="6">
    <source>
        <dbReference type="EMBL" id="RED63828.1"/>
    </source>
</evidence>
<evidence type="ECO:0000313" key="7">
    <source>
        <dbReference type="Proteomes" id="UP000256869"/>
    </source>
</evidence>
<feature type="domain" description="Carboxyltransferase" evidence="5">
    <location>
        <begin position="269"/>
        <end position="577"/>
    </location>
</feature>
<gene>
    <name evidence="6" type="ORF">DFP95_10368</name>
</gene>
<dbReference type="PANTHER" id="PTHR43309:SF5">
    <property type="entry name" value="5-OXOPROLINASE SUBUNIT C"/>
    <property type="match status" value="1"/>
</dbReference>
<keyword evidence="2" id="KW-0378">Hydrolase</keyword>
<dbReference type="SMART" id="SM00797">
    <property type="entry name" value="AHS2"/>
    <property type="match status" value="1"/>
</dbReference>
<comment type="caution">
    <text evidence="6">The sequence shown here is derived from an EMBL/GenBank/DDBJ whole genome shotgun (WGS) entry which is preliminary data.</text>
</comment>
<dbReference type="Pfam" id="PF02626">
    <property type="entry name" value="CT_A_B"/>
    <property type="match status" value="1"/>
</dbReference>
<dbReference type="GO" id="GO:0016787">
    <property type="term" value="F:hydrolase activity"/>
    <property type="evidence" value="ECO:0007669"/>
    <property type="project" value="UniProtKB-KW"/>
</dbReference>
<dbReference type="SUPFAM" id="SSF50891">
    <property type="entry name" value="Cyclophilin-like"/>
    <property type="match status" value="2"/>
</dbReference>
<evidence type="ECO:0000256" key="1">
    <source>
        <dbReference type="ARBA" id="ARBA00022741"/>
    </source>
</evidence>
<accession>A0A3D9IQD5</accession>
<dbReference type="InterPro" id="IPR010016">
    <property type="entry name" value="PxpB"/>
</dbReference>
<dbReference type="EMBL" id="QRDY01000003">
    <property type="protein sequence ID" value="RED63828.1"/>
    <property type="molecule type" value="Genomic_DNA"/>
</dbReference>
<evidence type="ECO:0000256" key="3">
    <source>
        <dbReference type="ARBA" id="ARBA00022840"/>
    </source>
</evidence>
<keyword evidence="1" id="KW-0547">Nucleotide-binding</keyword>
<reference evidence="6 7" key="1">
    <citation type="submission" date="2018-07" db="EMBL/GenBank/DDBJ databases">
        <title>Genomic Encyclopedia of Type Strains, Phase III (KMG-III): the genomes of soil and plant-associated and newly described type strains.</title>
        <authorList>
            <person name="Whitman W."/>
        </authorList>
    </citation>
    <scope>NUCLEOTIDE SEQUENCE [LARGE SCALE GENOMIC DNA]</scope>
    <source>
        <strain evidence="6 7">CECT 8236</strain>
    </source>
</reference>
<dbReference type="Proteomes" id="UP000256869">
    <property type="component" value="Unassembled WGS sequence"/>
</dbReference>
<keyword evidence="3" id="KW-0067">ATP-binding</keyword>
<sequence>MYDSAITVSLLGDRAFTLRWGKSVSAAELAAIARAIDRWAIPWLQESIAAYGTITFYLRRHADITPEQASVSIMGRLGHIQLQKLPPPREVEIPVIYGDRHGPDLADSASRSGITEREFVRLHSERAYFVNAMGFAPGFPYLSGMNELLNQPRHATPRLKVREGSVGIAGNQTGVYPIDSPGGWQIIGRTEVSLFRPQDAEPFLLSQGDIVRFVSVPGKSTSETNSDDEDFKTFDNITNGSLSSDPAIQVLKPGLLTTVQDLGRVGWQAFGVSASGVMDELSMRKANLLVGNDENAAVLEMTMVGGSYSIEEDILVAICGADLSATVDEAGIPMNRPVFLRRGAKLNFGTAVSGCRAYLAVAGGIDVPFWLGSRSTDTRAQIGGTFGRALLKGDKLGALPASRTIRPLLAYLSGRAKESGKLWSSVHWSVADWDAENAYLSRSQPRRPRLITLRILAGAEWDKFAPESHKSLTGELYRMEVSSDRMGMRLRGEALTRTDVGELQSHGVTRGTIQVPPDGQPIILAAGCQPTGGYPKIANVVSVDLPLLAQAVPGDWLAFELVDGRTAHEALRAREGDLATLKAGIMAYSRMTT</sequence>
<dbReference type="InterPro" id="IPR003833">
    <property type="entry name" value="CT_C_D"/>
</dbReference>
<feature type="domain" description="Carboxyltransferase" evidence="4">
    <location>
        <begin position="6"/>
        <end position="205"/>
    </location>
</feature>
<proteinExistence type="predicted"/>
<evidence type="ECO:0000259" key="4">
    <source>
        <dbReference type="SMART" id="SM00796"/>
    </source>
</evidence>